<dbReference type="RefSeq" id="WP_095557581.1">
    <property type="nucleotide sequence ID" value="NZ_NSJD01000022.1"/>
</dbReference>
<accession>A0A2A2AN63</accession>
<reference evidence="2 4" key="2">
    <citation type="submission" date="2018-10" db="EMBL/GenBank/DDBJ databases">
        <title>Comamonadaceae CDC group NO-1 genome sequencing and assembly.</title>
        <authorList>
            <person name="Bernier A.-M."/>
            <person name="Bernard K."/>
        </authorList>
    </citation>
    <scope>NUCLEOTIDE SEQUENCE [LARGE SCALE GENOMIC DNA]</scope>
    <source>
        <strain evidence="2 4">NML180582</strain>
    </source>
</reference>
<dbReference type="AlphaFoldDB" id="A0A2A2AN63"/>
<organism evidence="1 3">
    <name type="scientific">Vandammella animalimorsus</name>
    <dbReference type="NCBI Taxonomy" id="2029117"/>
    <lineage>
        <taxon>Bacteria</taxon>
        <taxon>Pseudomonadati</taxon>
        <taxon>Pseudomonadota</taxon>
        <taxon>Betaproteobacteria</taxon>
        <taxon>Burkholderiales</taxon>
        <taxon>Comamonadaceae</taxon>
        <taxon>Vandammella</taxon>
    </lineage>
</organism>
<dbReference type="Proteomes" id="UP000275180">
    <property type="component" value="Unassembled WGS sequence"/>
</dbReference>
<name>A0A2A2AN63_9BURK</name>
<sequence length="80" mass="8645">MQAQAPTPTINQPAANAACLRPPPLRAWDIVVQRVERGGRVSTSAYKLLGKDQAQAVARLLDMLDDSAACVLHITPRRIA</sequence>
<gene>
    <name evidence="1" type="ORF">CK623_11535</name>
    <name evidence="2" type="ORF">EBQ34_01125</name>
</gene>
<evidence type="ECO:0000313" key="1">
    <source>
        <dbReference type="EMBL" id="PAT39183.1"/>
    </source>
</evidence>
<evidence type="ECO:0000313" key="2">
    <source>
        <dbReference type="EMBL" id="RMX18987.1"/>
    </source>
</evidence>
<proteinExistence type="predicted"/>
<reference evidence="1 3" key="1">
    <citation type="submission" date="2017-08" db="EMBL/GenBank/DDBJ databases">
        <title>WGS of Clinical strains of the CDC Group NO-1 linked to zoonotic infections in humans.</title>
        <authorList>
            <person name="Bernier A.-M."/>
            <person name="Bernard K."/>
        </authorList>
    </citation>
    <scope>NUCLEOTIDE SEQUENCE [LARGE SCALE GENOMIC DNA]</scope>
    <source>
        <strain evidence="1 3">NML79-0751</strain>
    </source>
</reference>
<protein>
    <submittedName>
        <fullName evidence="1">Uncharacterized protein</fullName>
    </submittedName>
</protein>
<accession>A0A3M6RUK0</accession>
<dbReference type="Proteomes" id="UP000218644">
    <property type="component" value="Unassembled WGS sequence"/>
</dbReference>
<evidence type="ECO:0000313" key="3">
    <source>
        <dbReference type="Proteomes" id="UP000218644"/>
    </source>
</evidence>
<comment type="caution">
    <text evidence="1">The sequence shown here is derived from an EMBL/GenBank/DDBJ whole genome shotgun (WGS) entry which is preliminary data.</text>
</comment>
<dbReference type="EMBL" id="NSJD01000022">
    <property type="protein sequence ID" value="PAT39183.1"/>
    <property type="molecule type" value="Genomic_DNA"/>
</dbReference>
<dbReference type="EMBL" id="RDQJ01000001">
    <property type="protein sequence ID" value="RMX18987.1"/>
    <property type="molecule type" value="Genomic_DNA"/>
</dbReference>
<evidence type="ECO:0000313" key="4">
    <source>
        <dbReference type="Proteomes" id="UP000275180"/>
    </source>
</evidence>